<evidence type="ECO:0000313" key="2">
    <source>
        <dbReference type="EMBL" id="CBJ52897.1"/>
    </source>
</evidence>
<keyword evidence="1" id="KW-1133">Transmembrane helix</keyword>
<protein>
    <recommendedName>
        <fullName evidence="3">Transmembrane protein</fullName>
    </recommendedName>
</protein>
<dbReference type="EMBL" id="FP885907">
    <property type="protein sequence ID" value="CBJ52897.1"/>
    <property type="molecule type" value="Genomic_DNA"/>
</dbReference>
<keyword evidence="2" id="KW-0614">Plasmid</keyword>
<reference evidence="2" key="2">
    <citation type="submission" date="2010-02" db="EMBL/GenBank/DDBJ databases">
        <authorList>
            <person name="Genoscope - CEA"/>
        </authorList>
    </citation>
    <scope>NUCLEOTIDE SEQUENCE</scope>
    <source>
        <strain evidence="2">CFBP2957</strain>
        <plasmid evidence="2">RCFBPv3_mp</plasmid>
    </source>
</reference>
<reference evidence="2" key="1">
    <citation type="journal article" date="2010" name="BMC Genomics">
        <title>Genomes of three tomato pathogens within the Ralstonia solanacearum species complex reveal significant evolutionary divergence.</title>
        <authorList>
            <person name="Remenant B."/>
            <person name="Coupat-Goutaland B."/>
            <person name="Guidot A."/>
            <person name="Cellier G."/>
            <person name="Wicker E."/>
            <person name="Allen C."/>
            <person name="Fegan M."/>
            <person name="Pruvost O."/>
            <person name="Elbaz M."/>
            <person name="Calteau A."/>
            <person name="Salvignol G."/>
            <person name="Mornico D."/>
            <person name="Mangenot S."/>
            <person name="Barbe V."/>
            <person name="Medigue C."/>
            <person name="Prior P."/>
        </authorList>
    </citation>
    <scope>NUCLEOTIDE SEQUENCE [LARGE SCALE GENOMIC DNA]</scope>
    <source>
        <strain evidence="2">CFBP2957</strain>
        <plasmid evidence="2">RCFBPv3_mp</plasmid>
    </source>
</reference>
<geneLocation type="plasmid" evidence="2">
    <name>RCFBPv3_mp</name>
</geneLocation>
<keyword evidence="1" id="KW-0472">Membrane</keyword>
<feature type="transmembrane region" description="Helical" evidence="1">
    <location>
        <begin position="31"/>
        <end position="55"/>
    </location>
</feature>
<evidence type="ECO:0008006" key="3">
    <source>
        <dbReference type="Google" id="ProtNLM"/>
    </source>
</evidence>
<evidence type="ECO:0000256" key="1">
    <source>
        <dbReference type="SAM" id="Phobius"/>
    </source>
</evidence>
<organism evidence="2">
    <name type="scientific">Ralstonia solanacearum CFBP2957</name>
    <dbReference type="NCBI Taxonomy" id="859656"/>
    <lineage>
        <taxon>Bacteria</taxon>
        <taxon>Pseudomonadati</taxon>
        <taxon>Pseudomonadota</taxon>
        <taxon>Betaproteobacteria</taxon>
        <taxon>Burkholderiales</taxon>
        <taxon>Burkholderiaceae</taxon>
        <taxon>Ralstonia</taxon>
        <taxon>Ralstonia solanacearum species complex</taxon>
    </lineage>
</organism>
<accession>D8P763</accession>
<name>D8P763_RALSL</name>
<proteinExistence type="predicted"/>
<keyword evidence="1" id="KW-0812">Transmembrane</keyword>
<sequence length="62" mass="6622">MLCCCLGAQPGLWVWVARSFIDRDGLAGHSVAFWTAVVGGCVLALLVAVTGWAHWSVNVPPR</sequence>
<dbReference type="AlphaFoldDB" id="D8P763"/>
<gene>
    <name evidence="2" type="ORF">RCFBP_mp10106</name>
</gene>